<sequence length="155" mass="18856">MFTNIFIIILLSTQDNSNFIKKENVDGWWKDLQQAFQRYYEQSKNSFDDTLNEIKRRTLQAIEMGKEKFSELQEKYNEIQDSNKTLDNEKNVWESRLEELKDQSLKTLKNINEKYEQLKKKTENVIKQQQEIWQTKIKELVEDIRKIEEKKTDIK</sequence>
<accession>A0AAJ6YMQ8</accession>
<evidence type="ECO:0000313" key="2">
    <source>
        <dbReference type="Proteomes" id="UP000695007"/>
    </source>
</evidence>
<protein>
    <submittedName>
        <fullName evidence="3">Leucine-rich repeat flightless-interacting protein 2-like</fullName>
    </submittedName>
</protein>
<proteinExistence type="predicted"/>
<name>A0AAJ6YMQ8_9HYME</name>
<keyword evidence="2" id="KW-1185">Reference proteome</keyword>
<dbReference type="Proteomes" id="UP000695007">
    <property type="component" value="Unplaced"/>
</dbReference>
<reference evidence="3" key="1">
    <citation type="submission" date="2025-08" db="UniProtKB">
        <authorList>
            <consortium name="RefSeq"/>
        </authorList>
    </citation>
    <scope>IDENTIFICATION</scope>
</reference>
<evidence type="ECO:0000256" key="1">
    <source>
        <dbReference type="SAM" id="Coils"/>
    </source>
</evidence>
<dbReference type="AlphaFoldDB" id="A0AAJ6YMQ8"/>
<gene>
    <name evidence="3" type="primary">LOC105364590</name>
</gene>
<dbReference type="KEGG" id="csol:105364590"/>
<dbReference type="GeneID" id="105364590"/>
<feature type="coiled-coil region" evidence="1">
    <location>
        <begin position="62"/>
        <end position="150"/>
    </location>
</feature>
<keyword evidence="1" id="KW-0175">Coiled coil</keyword>
<dbReference type="RefSeq" id="XP_011500875.1">
    <property type="nucleotide sequence ID" value="XM_011502573.1"/>
</dbReference>
<organism evidence="2 3">
    <name type="scientific">Ceratosolen solmsi marchali</name>
    <dbReference type="NCBI Taxonomy" id="326594"/>
    <lineage>
        <taxon>Eukaryota</taxon>
        <taxon>Metazoa</taxon>
        <taxon>Ecdysozoa</taxon>
        <taxon>Arthropoda</taxon>
        <taxon>Hexapoda</taxon>
        <taxon>Insecta</taxon>
        <taxon>Pterygota</taxon>
        <taxon>Neoptera</taxon>
        <taxon>Endopterygota</taxon>
        <taxon>Hymenoptera</taxon>
        <taxon>Apocrita</taxon>
        <taxon>Proctotrupomorpha</taxon>
        <taxon>Chalcidoidea</taxon>
        <taxon>Agaonidae</taxon>
        <taxon>Agaoninae</taxon>
        <taxon>Ceratosolen</taxon>
    </lineage>
</organism>
<evidence type="ECO:0000313" key="3">
    <source>
        <dbReference type="RefSeq" id="XP_011500875.1"/>
    </source>
</evidence>